<dbReference type="InterPro" id="IPR050937">
    <property type="entry name" value="TEC1_TEAD_TF"/>
</dbReference>
<dbReference type="KEGG" id="lth:KLTH0E14344g"/>
<reference evidence="9 10" key="1">
    <citation type="journal article" date="2009" name="Genome Res.">
        <title>Comparative genomics of protoploid Saccharomycetaceae.</title>
        <authorList>
            <consortium name="The Genolevures Consortium"/>
            <person name="Souciet J.-L."/>
            <person name="Dujon B."/>
            <person name="Gaillardin C."/>
            <person name="Johnston M."/>
            <person name="Baret P.V."/>
            <person name="Cliften P."/>
            <person name="Sherman D.J."/>
            <person name="Weissenbach J."/>
            <person name="Westhof E."/>
            <person name="Wincker P."/>
            <person name="Jubin C."/>
            <person name="Poulain J."/>
            <person name="Barbe V."/>
            <person name="Segurens B."/>
            <person name="Artiguenave F."/>
            <person name="Anthouard V."/>
            <person name="Vacherie B."/>
            <person name="Val M.-E."/>
            <person name="Fulton R.S."/>
            <person name="Minx P."/>
            <person name="Wilson R."/>
            <person name="Durrens P."/>
            <person name="Jean G."/>
            <person name="Marck C."/>
            <person name="Martin T."/>
            <person name="Nikolski M."/>
            <person name="Rolland T."/>
            <person name="Seret M.-L."/>
            <person name="Casaregola S."/>
            <person name="Despons L."/>
            <person name="Fairhead C."/>
            <person name="Fischer G."/>
            <person name="Lafontaine I."/>
            <person name="Leh V."/>
            <person name="Lemaire M."/>
            <person name="de Montigny J."/>
            <person name="Neuveglise C."/>
            <person name="Thierry A."/>
            <person name="Blanc-Lenfle I."/>
            <person name="Bleykasten C."/>
            <person name="Diffels J."/>
            <person name="Fritsch E."/>
            <person name="Frangeul L."/>
            <person name="Goeffon A."/>
            <person name="Jauniaux N."/>
            <person name="Kachouri-Lafond R."/>
            <person name="Payen C."/>
            <person name="Potier S."/>
            <person name="Pribylova L."/>
            <person name="Ozanne C."/>
            <person name="Richard G.-F."/>
            <person name="Sacerdot C."/>
            <person name="Straub M.-L."/>
            <person name="Talla E."/>
        </authorList>
    </citation>
    <scope>NUCLEOTIDE SEQUENCE [LARGE SCALE GENOMIC DNA]</scope>
    <source>
        <strain evidence="10">ATCC 56472 / CBS 6340 / NRRL Y-8284</strain>
    </source>
</reference>
<feature type="region of interest" description="Disordered" evidence="7">
    <location>
        <begin position="301"/>
        <end position="322"/>
    </location>
</feature>
<evidence type="ECO:0000256" key="2">
    <source>
        <dbReference type="ARBA" id="ARBA00008421"/>
    </source>
</evidence>
<dbReference type="SMART" id="SM00426">
    <property type="entry name" value="TEA"/>
    <property type="match status" value="1"/>
</dbReference>
<dbReference type="GO" id="GO:0005634">
    <property type="term" value="C:nucleus"/>
    <property type="evidence" value="ECO:0007669"/>
    <property type="project" value="UniProtKB-SubCell"/>
</dbReference>
<dbReference type="HOGENOM" id="CLU_508106_0_0_1"/>
<dbReference type="AlphaFoldDB" id="C5DIQ4"/>
<dbReference type="eggNOG" id="KOG3841">
    <property type="taxonomic scope" value="Eukaryota"/>
</dbReference>
<keyword evidence="5" id="KW-0539">Nucleus</keyword>
<evidence type="ECO:0000256" key="3">
    <source>
        <dbReference type="ARBA" id="ARBA00023015"/>
    </source>
</evidence>
<dbReference type="PANTHER" id="PTHR11834:SF0">
    <property type="entry name" value="PROTEIN SCALLOPED"/>
    <property type="match status" value="1"/>
</dbReference>
<gene>
    <name evidence="9" type="ordered locus">KLTH0E14344g</name>
</gene>
<feature type="domain" description="TEA" evidence="8">
    <location>
        <begin position="180"/>
        <end position="254"/>
    </location>
</feature>
<feature type="region of interest" description="Disordered" evidence="7">
    <location>
        <begin position="1"/>
        <end position="33"/>
    </location>
</feature>
<feature type="DNA-binding region" description="TEA" evidence="6">
    <location>
        <begin position="180"/>
        <end position="254"/>
    </location>
</feature>
<keyword evidence="10" id="KW-1185">Reference proteome</keyword>
<dbReference type="FunCoup" id="C5DIQ4">
    <property type="interactions" value="2543"/>
</dbReference>
<dbReference type="Pfam" id="PF01285">
    <property type="entry name" value="TEA"/>
    <property type="match status" value="1"/>
</dbReference>
<feature type="region of interest" description="Disordered" evidence="7">
    <location>
        <begin position="477"/>
        <end position="536"/>
    </location>
</feature>
<evidence type="ECO:0000256" key="5">
    <source>
        <dbReference type="ARBA" id="ARBA00023242"/>
    </source>
</evidence>
<proteinExistence type="inferred from homology"/>
<evidence type="ECO:0000256" key="4">
    <source>
        <dbReference type="ARBA" id="ARBA00023163"/>
    </source>
</evidence>
<sequence>MNPDPNFGPPAGAGGGNHNSNNNSNSNSAGGSAGAVNTRIFDVYAGDASMPPHMMDVLACDAVAGGAATAGAGVGGLVLDDEEDTDSADEYEYERRGARRGLGAAGRAGPVPLINTGRGQIQVDVPSDPAAAARHVHNRPARLDLAPRDFAEQPLPHAQPQQLPQPLPHAQLPLQATQPPLTNTDIWSVPVENAFLAALRIILKKGTAKIKLKDRNYGRNELISLFIHHRVGEYRAKKQISSHIQVWKKSILNKLQNGSQITDYERELLDLIEHGPPQTPENERAFHAVFSEILDGPLAASRHSSSVSTSSSASPSNIPMPLHDAMISPHGAPAHGAGSALMAGAPPAGALPHGIPHITMYDPRIPSAAIMSAPPAYFPCTGAGPGLAQLPGSLPGSAATEPLTPLEYARRVYGKLRSFKCVPVNMHDYTYPYTDAPSAPLVHSDQQTLQAAQEVAAQQRRLIQNLYSSQHIYGPVPAPDFGAEQPEYSGYDRHSFVPPNAAQPPEQPLRRRSMSREDTPQDEGAGPGAQNPTDES</sequence>
<dbReference type="PRINTS" id="PR00065">
    <property type="entry name" value="TEADOMAIN"/>
</dbReference>
<dbReference type="InParanoid" id="C5DIQ4"/>
<dbReference type="GO" id="GO:0005667">
    <property type="term" value="C:transcription regulator complex"/>
    <property type="evidence" value="ECO:0007669"/>
    <property type="project" value="TreeGrafter"/>
</dbReference>
<dbReference type="GeneID" id="8292272"/>
<evidence type="ECO:0000256" key="7">
    <source>
        <dbReference type="SAM" id="MobiDB-lite"/>
    </source>
</evidence>
<dbReference type="RefSeq" id="XP_002554102.1">
    <property type="nucleotide sequence ID" value="XM_002554056.1"/>
</dbReference>
<dbReference type="Proteomes" id="UP000002036">
    <property type="component" value="Chromosome E"/>
</dbReference>
<dbReference type="GO" id="GO:0000978">
    <property type="term" value="F:RNA polymerase II cis-regulatory region sequence-specific DNA binding"/>
    <property type="evidence" value="ECO:0007669"/>
    <property type="project" value="TreeGrafter"/>
</dbReference>
<evidence type="ECO:0000313" key="10">
    <source>
        <dbReference type="Proteomes" id="UP000002036"/>
    </source>
</evidence>
<comment type="subcellular location">
    <subcellularLocation>
        <location evidence="1">Nucleus</location>
    </subcellularLocation>
</comment>
<keyword evidence="4" id="KW-0804">Transcription</keyword>
<dbReference type="PANTHER" id="PTHR11834">
    <property type="entry name" value="TRANSCRIPTIONAL ENHANCER FACTOR TEF RELATED"/>
    <property type="match status" value="1"/>
</dbReference>
<feature type="compositionally biased region" description="Low complexity" evidence="7">
    <location>
        <begin position="301"/>
        <end position="316"/>
    </location>
</feature>
<evidence type="ECO:0000313" key="9">
    <source>
        <dbReference type="EMBL" id="CAR23665.1"/>
    </source>
</evidence>
<dbReference type="STRING" id="559295.C5DIQ4"/>
<feature type="compositionally biased region" description="Low complexity" evidence="7">
    <location>
        <begin position="18"/>
        <end position="30"/>
    </location>
</feature>
<accession>C5DIQ4</accession>
<dbReference type="Gene3D" id="6.10.20.40">
    <property type="entry name" value="TEA/ATTS domain"/>
    <property type="match status" value="1"/>
</dbReference>
<evidence type="ECO:0000256" key="1">
    <source>
        <dbReference type="ARBA" id="ARBA00004123"/>
    </source>
</evidence>
<dbReference type="GO" id="GO:0000981">
    <property type="term" value="F:DNA-binding transcription factor activity, RNA polymerase II-specific"/>
    <property type="evidence" value="ECO:0007669"/>
    <property type="project" value="TreeGrafter"/>
</dbReference>
<dbReference type="EMBL" id="CU928169">
    <property type="protein sequence ID" value="CAR23665.1"/>
    <property type="molecule type" value="Genomic_DNA"/>
</dbReference>
<dbReference type="OrthoDB" id="10006572at2759"/>
<dbReference type="InterPro" id="IPR000818">
    <property type="entry name" value="TEA/ATTS_dom"/>
</dbReference>
<name>C5DIQ4_LACTC</name>
<protein>
    <submittedName>
        <fullName evidence="9">KLTH0E14344p</fullName>
    </submittedName>
</protein>
<dbReference type="InterPro" id="IPR038096">
    <property type="entry name" value="TEA/ATTS_sf"/>
</dbReference>
<evidence type="ECO:0000259" key="8">
    <source>
        <dbReference type="PROSITE" id="PS51088"/>
    </source>
</evidence>
<evidence type="ECO:0000256" key="6">
    <source>
        <dbReference type="PROSITE-ProRule" id="PRU00505"/>
    </source>
</evidence>
<keyword evidence="3" id="KW-0805">Transcription regulation</keyword>
<organism evidence="9 10">
    <name type="scientific">Lachancea thermotolerans (strain ATCC 56472 / CBS 6340 / NRRL Y-8284)</name>
    <name type="common">Yeast</name>
    <name type="synonym">Kluyveromyces thermotolerans</name>
    <dbReference type="NCBI Taxonomy" id="559295"/>
    <lineage>
        <taxon>Eukaryota</taxon>
        <taxon>Fungi</taxon>
        <taxon>Dikarya</taxon>
        <taxon>Ascomycota</taxon>
        <taxon>Saccharomycotina</taxon>
        <taxon>Saccharomycetes</taxon>
        <taxon>Saccharomycetales</taxon>
        <taxon>Saccharomycetaceae</taxon>
        <taxon>Lachancea</taxon>
    </lineage>
</organism>
<dbReference type="PROSITE" id="PS51088">
    <property type="entry name" value="TEA_2"/>
    <property type="match status" value="1"/>
</dbReference>
<comment type="similarity">
    <text evidence="2">Belongs to the TEC1 family.</text>
</comment>